<proteinExistence type="predicted"/>
<dbReference type="RefSeq" id="WP_155546601.1">
    <property type="nucleotide sequence ID" value="NZ_CABVGP010000002.1"/>
</dbReference>
<keyword evidence="3" id="KW-1185">Reference proteome</keyword>
<keyword evidence="1" id="KW-0472">Membrane</keyword>
<accession>A0A6I8LWW3</accession>
<sequence>MTTLRTRATMRLLATFETLFAASAVYGGISLVAGAPGFTMPVAWLAPLGLTSWVLPGIALALVIGGTLAWASVFAWRADFRAPSAALAACAVLTGWLAIQFAVIGVRAPVQWVTAGLVVVLLGLALLARRRLAASRPQRSQGDVIARRT</sequence>
<dbReference type="Proteomes" id="UP000399805">
    <property type="component" value="Unassembled WGS sequence"/>
</dbReference>
<keyword evidence="1" id="KW-0812">Transmembrane</keyword>
<dbReference type="AlphaFoldDB" id="A0A6I8LWW3"/>
<evidence type="ECO:0000256" key="1">
    <source>
        <dbReference type="SAM" id="Phobius"/>
    </source>
</evidence>
<protein>
    <recommendedName>
        <fullName evidence="4">Integral membrane protein</fullName>
    </recommendedName>
</protein>
<evidence type="ECO:0008006" key="4">
    <source>
        <dbReference type="Google" id="ProtNLM"/>
    </source>
</evidence>
<feature type="transmembrane region" description="Helical" evidence="1">
    <location>
        <begin position="12"/>
        <end position="33"/>
    </location>
</feature>
<feature type="transmembrane region" description="Helical" evidence="1">
    <location>
        <begin position="85"/>
        <end position="104"/>
    </location>
</feature>
<reference evidence="2 3" key="1">
    <citation type="submission" date="2019-09" db="EMBL/GenBank/DDBJ databases">
        <authorList>
            <person name="Leyn A S."/>
        </authorList>
    </citation>
    <scope>NUCLEOTIDE SEQUENCE [LARGE SCALE GENOMIC DNA]</scope>
    <source>
        <strain evidence="2">AA231_1</strain>
    </source>
</reference>
<dbReference type="EMBL" id="CABVGP010000002">
    <property type="protein sequence ID" value="VVJ21712.1"/>
    <property type="molecule type" value="Genomic_DNA"/>
</dbReference>
<gene>
    <name evidence="2" type="ORF">AA23TX_06733</name>
</gene>
<feature type="transmembrane region" description="Helical" evidence="1">
    <location>
        <begin position="110"/>
        <end position="128"/>
    </location>
</feature>
<name>A0A6I8LWW3_9PSEU</name>
<feature type="transmembrane region" description="Helical" evidence="1">
    <location>
        <begin position="53"/>
        <end position="73"/>
    </location>
</feature>
<organism evidence="2 3">
    <name type="scientific">Amycolatopsis camponoti</name>
    <dbReference type="NCBI Taxonomy" id="2606593"/>
    <lineage>
        <taxon>Bacteria</taxon>
        <taxon>Bacillati</taxon>
        <taxon>Actinomycetota</taxon>
        <taxon>Actinomycetes</taxon>
        <taxon>Pseudonocardiales</taxon>
        <taxon>Pseudonocardiaceae</taxon>
        <taxon>Amycolatopsis</taxon>
    </lineage>
</organism>
<keyword evidence="1" id="KW-1133">Transmembrane helix</keyword>
<evidence type="ECO:0000313" key="2">
    <source>
        <dbReference type="EMBL" id="VVJ21712.1"/>
    </source>
</evidence>
<evidence type="ECO:0000313" key="3">
    <source>
        <dbReference type="Proteomes" id="UP000399805"/>
    </source>
</evidence>